<dbReference type="RefSeq" id="WP_146812441.1">
    <property type="nucleotide sequence ID" value="NZ_BJXX01000237.1"/>
</dbReference>
<dbReference type="SUPFAM" id="SSF52980">
    <property type="entry name" value="Restriction endonuclease-like"/>
    <property type="match status" value="1"/>
</dbReference>
<feature type="domain" description="DUF559" evidence="1">
    <location>
        <begin position="64"/>
        <end position="117"/>
    </location>
</feature>
<proteinExistence type="predicted"/>
<evidence type="ECO:0000313" key="3">
    <source>
        <dbReference type="Proteomes" id="UP000321157"/>
    </source>
</evidence>
<name>A0A511VD75_9BACL</name>
<dbReference type="InterPro" id="IPR011335">
    <property type="entry name" value="Restrct_endonuc-II-like"/>
</dbReference>
<dbReference type="Proteomes" id="UP000321157">
    <property type="component" value="Unassembled WGS sequence"/>
</dbReference>
<dbReference type="Gene3D" id="3.40.960.10">
    <property type="entry name" value="VSR Endonuclease"/>
    <property type="match status" value="1"/>
</dbReference>
<accession>A0A511VD75</accession>
<dbReference type="EMBL" id="BJXX01000237">
    <property type="protein sequence ID" value="GEN36814.1"/>
    <property type="molecule type" value="Genomic_DNA"/>
</dbReference>
<dbReference type="Pfam" id="PF04480">
    <property type="entry name" value="DUF559"/>
    <property type="match status" value="1"/>
</dbReference>
<comment type="caution">
    <text evidence="2">The sequence shown here is derived from an EMBL/GenBank/DDBJ whole genome shotgun (WGS) entry which is preliminary data.</text>
</comment>
<dbReference type="AlphaFoldDB" id="A0A511VD75"/>
<evidence type="ECO:0000313" key="2">
    <source>
        <dbReference type="EMBL" id="GEN36814.1"/>
    </source>
</evidence>
<protein>
    <recommendedName>
        <fullName evidence="1">DUF559 domain-containing protein</fullName>
    </recommendedName>
</protein>
<keyword evidence="3" id="KW-1185">Reference proteome</keyword>
<organism evidence="2 3">
    <name type="scientific">Aneurinibacillus danicus</name>
    <dbReference type="NCBI Taxonomy" id="267746"/>
    <lineage>
        <taxon>Bacteria</taxon>
        <taxon>Bacillati</taxon>
        <taxon>Bacillota</taxon>
        <taxon>Bacilli</taxon>
        <taxon>Bacillales</taxon>
        <taxon>Paenibacillaceae</taxon>
        <taxon>Aneurinibacillus group</taxon>
        <taxon>Aneurinibacillus</taxon>
    </lineage>
</organism>
<dbReference type="OrthoDB" id="9798754at2"/>
<reference evidence="2 3" key="1">
    <citation type="submission" date="2019-07" db="EMBL/GenBank/DDBJ databases">
        <title>Whole genome shotgun sequence of Aneurinibacillus danicus NBRC 102444.</title>
        <authorList>
            <person name="Hosoyama A."/>
            <person name="Uohara A."/>
            <person name="Ohji S."/>
            <person name="Ichikawa N."/>
        </authorList>
    </citation>
    <scope>NUCLEOTIDE SEQUENCE [LARGE SCALE GENOMIC DNA]</scope>
    <source>
        <strain evidence="2 3">NBRC 102444</strain>
    </source>
</reference>
<dbReference type="InterPro" id="IPR007569">
    <property type="entry name" value="DUF559"/>
</dbReference>
<evidence type="ECO:0000259" key="1">
    <source>
        <dbReference type="Pfam" id="PF04480"/>
    </source>
</evidence>
<sequence length="152" mass="17942">MMFAPKKVFVDYNTWLSMQNNKANPIPTDYALLLGGKFTQAGFTVEYEKRVGNCYFDLHIPKFPSLLIEIDGSSHEDKLQKQRDSGKERYASSQGWTVLRWTNQQVSEHGEKIVEWVIGYTQYRKQINKINVEKIIQPYQYFTENYLDKFLQ</sequence>
<gene>
    <name evidence="2" type="ORF">ADA01nite_42740</name>
</gene>